<evidence type="ECO:0000256" key="2">
    <source>
        <dbReference type="ARBA" id="ARBA00022679"/>
    </source>
</evidence>
<dbReference type="InterPro" id="IPR001525">
    <property type="entry name" value="C5_MeTfrase"/>
</dbReference>
<dbReference type="Gene3D" id="3.90.120.10">
    <property type="entry name" value="DNA Methylase, subunit A, domain 2"/>
    <property type="match status" value="1"/>
</dbReference>
<dbReference type="InterPro" id="IPR018117">
    <property type="entry name" value="C5_DNA_meth_AS"/>
</dbReference>
<dbReference type="EMBL" id="BLXX01000023">
    <property type="protein sequence ID" value="GFO61928.1"/>
    <property type="molecule type" value="Genomic_DNA"/>
</dbReference>
<dbReference type="InterPro" id="IPR050390">
    <property type="entry name" value="C5-Methyltransferase"/>
</dbReference>
<dbReference type="SUPFAM" id="SSF53335">
    <property type="entry name" value="S-adenosyl-L-methionine-dependent methyltransferases"/>
    <property type="match status" value="1"/>
</dbReference>
<reference evidence="11" key="1">
    <citation type="submission" date="2020-06" db="EMBL/GenBank/DDBJ databases">
        <title>Draft genomic sequence of Geomonas sp. Red330.</title>
        <authorList>
            <person name="Itoh H."/>
            <person name="Zhenxing X."/>
            <person name="Ushijima N."/>
            <person name="Masuda Y."/>
            <person name="Shiratori Y."/>
            <person name="Senoo K."/>
        </authorList>
    </citation>
    <scope>NUCLEOTIDE SEQUENCE [LARGE SCALE GENOMIC DNA]</scope>
    <source>
        <strain evidence="11">Red330</strain>
    </source>
</reference>
<evidence type="ECO:0000256" key="3">
    <source>
        <dbReference type="ARBA" id="ARBA00022691"/>
    </source>
</evidence>
<sequence>MPAKGQDDKMRVTEEEIYRKRISGVLKEYKFGPKVIDLFAGAGGMSLGFSPFLGHNFEVVWANDFNEYAANTYNMNFGKHCNVGDIVDILEDPKTKVPKADLVIGGPPCQGFSLLNKFKDGDPRKQLWRPFMEVVKRSGASVFVMENVPELLSSFECGEIYGVAQSMGFKLASAKLCAADYGVAQLRWRAFIVGCKFADPSEVFPPKRTHIAPENGVRRRFLEKDVPYIDDAKPYKTVRDAIADLPQPKGTEIRKEKAPLDLHFGRMPTAKSLKRYMAIPKEGMNRFDLQRLAPELTPDCWIRKKTGGTDLFGRLWWDKPSVTIRTEFYKPEKGRYLHPEQHRPITHREAARIQSFPDKFVFTGSKVEIARQIGNAVPCELAARVADSVFALLLSKRDIECQTSSRKKDVAPSCLESREATQSRK</sequence>
<evidence type="ECO:0000313" key="11">
    <source>
        <dbReference type="Proteomes" id="UP000556026"/>
    </source>
</evidence>
<dbReference type="PRINTS" id="PR00105">
    <property type="entry name" value="C5METTRFRASE"/>
</dbReference>
<keyword evidence="2 6" id="KW-0808">Transferase</keyword>
<dbReference type="PROSITE" id="PS51679">
    <property type="entry name" value="SAM_MT_C5"/>
    <property type="match status" value="1"/>
</dbReference>
<dbReference type="PANTHER" id="PTHR10629">
    <property type="entry name" value="CYTOSINE-SPECIFIC METHYLTRANSFERASE"/>
    <property type="match status" value="1"/>
</dbReference>
<gene>
    <name evidence="10" type="primary">ddeI</name>
    <name evidence="10" type="ORF">GMST_42530</name>
</gene>
<evidence type="ECO:0000256" key="4">
    <source>
        <dbReference type="ARBA" id="ARBA00022747"/>
    </source>
</evidence>
<proteinExistence type="inferred from homology"/>
<evidence type="ECO:0000256" key="6">
    <source>
        <dbReference type="PROSITE-ProRule" id="PRU01016"/>
    </source>
</evidence>
<dbReference type="GO" id="GO:0032259">
    <property type="term" value="P:methylation"/>
    <property type="evidence" value="ECO:0007669"/>
    <property type="project" value="UniProtKB-KW"/>
</dbReference>
<accession>A0A6V8MPF0</accession>
<evidence type="ECO:0000256" key="1">
    <source>
        <dbReference type="ARBA" id="ARBA00022603"/>
    </source>
</evidence>
<comment type="catalytic activity">
    <reaction evidence="5 8">
        <text>a 2'-deoxycytidine in DNA + S-adenosyl-L-methionine = a 5-methyl-2'-deoxycytidine in DNA + S-adenosyl-L-homocysteine + H(+)</text>
        <dbReference type="Rhea" id="RHEA:13681"/>
        <dbReference type="Rhea" id="RHEA-COMP:11369"/>
        <dbReference type="Rhea" id="RHEA-COMP:11370"/>
        <dbReference type="ChEBI" id="CHEBI:15378"/>
        <dbReference type="ChEBI" id="CHEBI:57856"/>
        <dbReference type="ChEBI" id="CHEBI:59789"/>
        <dbReference type="ChEBI" id="CHEBI:85452"/>
        <dbReference type="ChEBI" id="CHEBI:85454"/>
        <dbReference type="EC" id="2.1.1.37"/>
    </reaction>
</comment>
<dbReference type="PANTHER" id="PTHR10629:SF52">
    <property type="entry name" value="DNA (CYTOSINE-5)-METHYLTRANSFERASE 1"/>
    <property type="match status" value="1"/>
</dbReference>
<evidence type="ECO:0000313" key="10">
    <source>
        <dbReference type="EMBL" id="GFO61928.1"/>
    </source>
</evidence>
<keyword evidence="11" id="KW-1185">Reference proteome</keyword>
<dbReference type="GO" id="GO:0003886">
    <property type="term" value="F:DNA (cytosine-5-)-methyltransferase activity"/>
    <property type="evidence" value="ECO:0007669"/>
    <property type="project" value="UniProtKB-EC"/>
</dbReference>
<evidence type="ECO:0000256" key="8">
    <source>
        <dbReference type="RuleBase" id="RU000417"/>
    </source>
</evidence>
<dbReference type="NCBIfam" id="TIGR00675">
    <property type="entry name" value="dcm"/>
    <property type="match status" value="1"/>
</dbReference>
<dbReference type="GO" id="GO:0003677">
    <property type="term" value="F:DNA binding"/>
    <property type="evidence" value="ECO:0007669"/>
    <property type="project" value="TreeGrafter"/>
</dbReference>
<name>A0A6V8MPF0_9BACT</name>
<dbReference type="PROSITE" id="PS00094">
    <property type="entry name" value="C5_MTASE_1"/>
    <property type="match status" value="1"/>
</dbReference>
<dbReference type="AlphaFoldDB" id="A0A6V8MPF0"/>
<protein>
    <recommendedName>
        <fullName evidence="8">Cytosine-specific methyltransferase</fullName>
        <ecNumber evidence="8">2.1.1.37</ecNumber>
    </recommendedName>
</protein>
<feature type="region of interest" description="Disordered" evidence="9">
    <location>
        <begin position="403"/>
        <end position="425"/>
    </location>
</feature>
<keyword evidence="4" id="KW-0680">Restriction system</keyword>
<evidence type="ECO:0000256" key="7">
    <source>
        <dbReference type="RuleBase" id="RU000416"/>
    </source>
</evidence>
<keyword evidence="1 6" id="KW-0489">Methyltransferase</keyword>
<dbReference type="InterPro" id="IPR029063">
    <property type="entry name" value="SAM-dependent_MTases_sf"/>
</dbReference>
<dbReference type="Proteomes" id="UP000556026">
    <property type="component" value="Unassembled WGS sequence"/>
</dbReference>
<dbReference type="Gene3D" id="3.40.50.150">
    <property type="entry name" value="Vaccinia Virus protein VP39"/>
    <property type="match status" value="1"/>
</dbReference>
<evidence type="ECO:0000256" key="9">
    <source>
        <dbReference type="SAM" id="MobiDB-lite"/>
    </source>
</evidence>
<dbReference type="GO" id="GO:0009307">
    <property type="term" value="P:DNA restriction-modification system"/>
    <property type="evidence" value="ECO:0007669"/>
    <property type="project" value="UniProtKB-KW"/>
</dbReference>
<feature type="active site" evidence="6">
    <location>
        <position position="109"/>
    </location>
</feature>
<evidence type="ECO:0000256" key="5">
    <source>
        <dbReference type="ARBA" id="ARBA00047422"/>
    </source>
</evidence>
<dbReference type="GO" id="GO:0044027">
    <property type="term" value="P:negative regulation of gene expression via chromosomal CpG island methylation"/>
    <property type="evidence" value="ECO:0007669"/>
    <property type="project" value="TreeGrafter"/>
</dbReference>
<dbReference type="Pfam" id="PF00145">
    <property type="entry name" value="DNA_methylase"/>
    <property type="match status" value="1"/>
</dbReference>
<comment type="caution">
    <text evidence="10">The sequence shown here is derived from an EMBL/GenBank/DDBJ whole genome shotgun (WGS) entry which is preliminary data.</text>
</comment>
<comment type="similarity">
    <text evidence="6 7">Belongs to the class I-like SAM-binding methyltransferase superfamily. C5-methyltransferase family.</text>
</comment>
<dbReference type="EC" id="2.1.1.37" evidence="8"/>
<keyword evidence="3 6" id="KW-0949">S-adenosyl-L-methionine</keyword>
<organism evidence="10 11">
    <name type="scientific">Geomonas silvestris</name>
    <dbReference type="NCBI Taxonomy" id="2740184"/>
    <lineage>
        <taxon>Bacteria</taxon>
        <taxon>Pseudomonadati</taxon>
        <taxon>Thermodesulfobacteriota</taxon>
        <taxon>Desulfuromonadia</taxon>
        <taxon>Geobacterales</taxon>
        <taxon>Geobacteraceae</taxon>
        <taxon>Geomonas</taxon>
    </lineage>
</organism>